<dbReference type="GO" id="GO:0016787">
    <property type="term" value="F:hydrolase activity"/>
    <property type="evidence" value="ECO:0007669"/>
    <property type="project" value="UniProtKB-KW"/>
</dbReference>
<dbReference type="RefSeq" id="WP_336473387.1">
    <property type="nucleotide sequence ID" value="NZ_JBAWSX010000010.1"/>
</dbReference>
<accession>A0ABU8FJS6</accession>
<keyword evidence="1" id="KW-0472">Membrane</keyword>
<feature type="transmembrane region" description="Helical" evidence="1">
    <location>
        <begin position="20"/>
        <end position="42"/>
    </location>
</feature>
<name>A0ABU8FJS6_9BACI</name>
<feature type="transmembrane region" description="Helical" evidence="1">
    <location>
        <begin position="138"/>
        <end position="164"/>
    </location>
</feature>
<dbReference type="InterPro" id="IPR007404">
    <property type="entry name" value="YdjM-like"/>
</dbReference>
<dbReference type="Proteomes" id="UP001372526">
    <property type="component" value="Unassembled WGS sequence"/>
</dbReference>
<evidence type="ECO:0000313" key="2">
    <source>
        <dbReference type="EMBL" id="MEI4802947.1"/>
    </source>
</evidence>
<organism evidence="2 3">
    <name type="scientific">Bacillus bruguierae</name>
    <dbReference type="NCBI Taxonomy" id="3127667"/>
    <lineage>
        <taxon>Bacteria</taxon>
        <taxon>Bacillati</taxon>
        <taxon>Bacillota</taxon>
        <taxon>Bacilli</taxon>
        <taxon>Bacillales</taxon>
        <taxon>Bacillaceae</taxon>
        <taxon>Bacillus</taxon>
    </lineage>
</organism>
<reference evidence="2 3" key="1">
    <citation type="submission" date="2024-01" db="EMBL/GenBank/DDBJ databases">
        <title>Seven novel Bacillus-like species.</title>
        <authorList>
            <person name="Liu G."/>
        </authorList>
    </citation>
    <scope>NUCLEOTIDE SEQUENCE [LARGE SCALE GENOMIC DNA]</scope>
    <source>
        <strain evidence="2 3">FJAT-51639</strain>
    </source>
</reference>
<feature type="transmembrane region" description="Helical" evidence="1">
    <location>
        <begin position="73"/>
        <end position="100"/>
    </location>
</feature>
<keyword evidence="2" id="KW-0378">Hydrolase</keyword>
<keyword evidence="1" id="KW-1133">Transmembrane helix</keyword>
<gene>
    <name evidence="2" type="ORF">WAZ07_16840</name>
</gene>
<dbReference type="PANTHER" id="PTHR35531">
    <property type="entry name" value="INNER MEMBRANE PROTEIN YBCI-RELATED"/>
    <property type="match status" value="1"/>
</dbReference>
<dbReference type="EMBL" id="JBAWSX010000010">
    <property type="protein sequence ID" value="MEI4802947.1"/>
    <property type="molecule type" value="Genomic_DNA"/>
</dbReference>
<dbReference type="PANTHER" id="PTHR35531:SF1">
    <property type="entry name" value="INNER MEMBRANE PROTEIN YBCI-RELATED"/>
    <property type="match status" value="1"/>
</dbReference>
<proteinExistence type="predicted"/>
<protein>
    <submittedName>
        <fullName evidence="2">Metal-dependent hydrolase</fullName>
    </submittedName>
</protein>
<keyword evidence="3" id="KW-1185">Reference proteome</keyword>
<dbReference type="Pfam" id="PF04307">
    <property type="entry name" value="YdjM"/>
    <property type="match status" value="1"/>
</dbReference>
<sequence length="177" mass="19840">MRYDTHMTTSVALGATLSFISGYPFSFGYVTGILLGSLLPDIDEPNSYIGRRSLGIAKVVKKKFGHRGLTHSFVAWIIVSLLYFLFSYSFLLGLSMGYLFHLIGDYFTNQGVRLFIPFDDKRYKAPITFKVGSSIENVIFWISMVSFIVLLINGLAVSFVYSTIQLLSSMILRIGAM</sequence>
<evidence type="ECO:0000256" key="1">
    <source>
        <dbReference type="SAM" id="Phobius"/>
    </source>
</evidence>
<keyword evidence="1" id="KW-0812">Transmembrane</keyword>
<comment type="caution">
    <text evidence="2">The sequence shown here is derived from an EMBL/GenBank/DDBJ whole genome shotgun (WGS) entry which is preliminary data.</text>
</comment>
<evidence type="ECO:0000313" key="3">
    <source>
        <dbReference type="Proteomes" id="UP001372526"/>
    </source>
</evidence>